<protein>
    <recommendedName>
        <fullName evidence="10">Protein stum</fullName>
    </recommendedName>
</protein>
<feature type="region of interest" description="Disordered" evidence="6">
    <location>
        <begin position="50"/>
        <end position="94"/>
    </location>
</feature>
<feature type="compositionally biased region" description="Low complexity" evidence="6">
    <location>
        <begin position="73"/>
        <end position="85"/>
    </location>
</feature>
<dbReference type="InParanoid" id="A0A7R8UYF2"/>
<feature type="compositionally biased region" description="Basic and acidic residues" evidence="6">
    <location>
        <begin position="1122"/>
        <end position="1142"/>
    </location>
</feature>
<dbReference type="GO" id="GO:0042330">
    <property type="term" value="P:taxis"/>
    <property type="evidence" value="ECO:0007669"/>
    <property type="project" value="TreeGrafter"/>
</dbReference>
<evidence type="ECO:0000256" key="6">
    <source>
        <dbReference type="SAM" id="MobiDB-lite"/>
    </source>
</evidence>
<feature type="region of interest" description="Disordered" evidence="6">
    <location>
        <begin position="298"/>
        <end position="317"/>
    </location>
</feature>
<keyword evidence="9" id="KW-1185">Reference proteome</keyword>
<feature type="transmembrane region" description="Helical" evidence="7">
    <location>
        <begin position="1727"/>
        <end position="1750"/>
    </location>
</feature>
<keyword evidence="5" id="KW-0175">Coiled coil</keyword>
<feature type="compositionally biased region" description="Low complexity" evidence="6">
    <location>
        <begin position="715"/>
        <end position="730"/>
    </location>
</feature>
<evidence type="ECO:0000256" key="3">
    <source>
        <dbReference type="ARBA" id="ARBA00022989"/>
    </source>
</evidence>
<feature type="compositionally biased region" description="Polar residues" evidence="6">
    <location>
        <begin position="575"/>
        <end position="614"/>
    </location>
</feature>
<dbReference type="FunCoup" id="A0A7R8UYF2">
    <property type="interactions" value="6"/>
</dbReference>
<organism evidence="8 9">
    <name type="scientific">Hermetia illucens</name>
    <name type="common">Black soldier fly</name>
    <dbReference type="NCBI Taxonomy" id="343691"/>
    <lineage>
        <taxon>Eukaryota</taxon>
        <taxon>Metazoa</taxon>
        <taxon>Ecdysozoa</taxon>
        <taxon>Arthropoda</taxon>
        <taxon>Hexapoda</taxon>
        <taxon>Insecta</taxon>
        <taxon>Pterygota</taxon>
        <taxon>Neoptera</taxon>
        <taxon>Endopterygota</taxon>
        <taxon>Diptera</taxon>
        <taxon>Brachycera</taxon>
        <taxon>Stratiomyomorpha</taxon>
        <taxon>Stratiomyidae</taxon>
        <taxon>Hermetiinae</taxon>
        <taxon>Hermetia</taxon>
    </lineage>
</organism>
<dbReference type="PANTHER" id="PTHR21676">
    <property type="entry name" value="PROTEIN STUM"/>
    <property type="match status" value="1"/>
</dbReference>
<feature type="compositionally biased region" description="Low complexity" evidence="6">
    <location>
        <begin position="738"/>
        <end position="750"/>
    </location>
</feature>
<feature type="compositionally biased region" description="Low complexity" evidence="6">
    <location>
        <begin position="355"/>
        <end position="367"/>
    </location>
</feature>
<dbReference type="InterPro" id="IPR026673">
    <property type="entry name" value="SPEC3/Stum"/>
</dbReference>
<feature type="compositionally biased region" description="Low complexity" evidence="6">
    <location>
        <begin position="795"/>
        <end position="807"/>
    </location>
</feature>
<feature type="compositionally biased region" description="Polar residues" evidence="6">
    <location>
        <begin position="647"/>
        <end position="671"/>
    </location>
</feature>
<evidence type="ECO:0008006" key="10">
    <source>
        <dbReference type="Google" id="ProtNLM"/>
    </source>
</evidence>
<feature type="compositionally biased region" description="Basic and acidic residues" evidence="6">
    <location>
        <begin position="1385"/>
        <end position="1403"/>
    </location>
</feature>
<gene>
    <name evidence="8" type="ORF">HERILL_LOCUS11872</name>
</gene>
<dbReference type="GO" id="GO:0019230">
    <property type="term" value="P:proprioception"/>
    <property type="evidence" value="ECO:0007669"/>
    <property type="project" value="TreeGrafter"/>
</dbReference>
<feature type="compositionally biased region" description="Basic and acidic residues" evidence="6">
    <location>
        <begin position="989"/>
        <end position="1009"/>
    </location>
</feature>
<feature type="compositionally biased region" description="Basic residues" evidence="6">
    <location>
        <begin position="449"/>
        <end position="459"/>
    </location>
</feature>
<evidence type="ECO:0000313" key="8">
    <source>
        <dbReference type="EMBL" id="CAD7089317.1"/>
    </source>
</evidence>
<feature type="coiled-coil region" evidence="5">
    <location>
        <begin position="1239"/>
        <end position="1266"/>
    </location>
</feature>
<evidence type="ECO:0000256" key="7">
    <source>
        <dbReference type="SAM" id="Phobius"/>
    </source>
</evidence>
<feature type="region of interest" description="Disordered" evidence="6">
    <location>
        <begin position="1521"/>
        <end position="1543"/>
    </location>
</feature>
<dbReference type="GO" id="GO:0050954">
    <property type="term" value="P:sensory perception of mechanical stimulus"/>
    <property type="evidence" value="ECO:0007669"/>
    <property type="project" value="TreeGrafter"/>
</dbReference>
<feature type="region of interest" description="Disordered" evidence="6">
    <location>
        <begin position="353"/>
        <end position="1170"/>
    </location>
</feature>
<feature type="compositionally biased region" description="Basic and acidic residues" evidence="6">
    <location>
        <begin position="557"/>
        <end position="572"/>
    </location>
</feature>
<keyword evidence="4 7" id="KW-0472">Membrane</keyword>
<feature type="compositionally biased region" description="Basic and acidic residues" evidence="6">
    <location>
        <begin position="914"/>
        <end position="940"/>
    </location>
</feature>
<dbReference type="GO" id="GO:0071683">
    <property type="term" value="C:sensory dendrite"/>
    <property type="evidence" value="ECO:0007669"/>
    <property type="project" value="TreeGrafter"/>
</dbReference>
<feature type="compositionally biased region" description="Basic and acidic residues" evidence="6">
    <location>
        <begin position="1160"/>
        <end position="1170"/>
    </location>
</feature>
<dbReference type="Pfam" id="PF15795">
    <property type="entry name" value="Spec3"/>
    <property type="match status" value="1"/>
</dbReference>
<dbReference type="GO" id="GO:0016020">
    <property type="term" value="C:membrane"/>
    <property type="evidence" value="ECO:0007669"/>
    <property type="project" value="UniProtKB-SubCell"/>
</dbReference>
<feature type="region of interest" description="Disordered" evidence="6">
    <location>
        <begin position="1210"/>
        <end position="1232"/>
    </location>
</feature>
<evidence type="ECO:0000256" key="4">
    <source>
        <dbReference type="ARBA" id="ARBA00023136"/>
    </source>
</evidence>
<keyword evidence="3 7" id="KW-1133">Transmembrane helix</keyword>
<dbReference type="OrthoDB" id="361532at2759"/>
<feature type="compositionally biased region" description="Low complexity" evidence="6">
    <location>
        <begin position="1211"/>
        <end position="1224"/>
    </location>
</feature>
<feature type="compositionally biased region" description="Low complexity" evidence="6">
    <location>
        <begin position="681"/>
        <end position="698"/>
    </location>
</feature>
<feature type="compositionally biased region" description="Polar residues" evidence="6">
    <location>
        <begin position="495"/>
        <end position="505"/>
    </location>
</feature>
<feature type="compositionally biased region" description="Basic and acidic residues" evidence="6">
    <location>
        <begin position="1433"/>
        <end position="1458"/>
    </location>
</feature>
<reference evidence="8 9" key="1">
    <citation type="submission" date="2020-11" db="EMBL/GenBank/DDBJ databases">
        <authorList>
            <person name="Wallbank WR R."/>
            <person name="Pardo Diaz C."/>
            <person name="Kozak K."/>
            <person name="Martin S."/>
            <person name="Jiggins C."/>
            <person name="Moest M."/>
            <person name="Warren A I."/>
            <person name="Generalovic N T."/>
            <person name="Byers J.R.P. K."/>
            <person name="Montejo-Kovacevich G."/>
            <person name="Yen C E."/>
        </authorList>
    </citation>
    <scope>NUCLEOTIDE SEQUENCE [LARGE SCALE GENOMIC DNA]</scope>
</reference>
<keyword evidence="2 7" id="KW-0812">Transmembrane</keyword>
<feature type="transmembrane region" description="Helical" evidence="7">
    <location>
        <begin position="1682"/>
        <end position="1707"/>
    </location>
</feature>
<feature type="compositionally biased region" description="Polar residues" evidence="6">
    <location>
        <begin position="424"/>
        <end position="442"/>
    </location>
</feature>
<feature type="region of interest" description="Disordered" evidence="6">
    <location>
        <begin position="1352"/>
        <end position="1458"/>
    </location>
</feature>
<comment type="subcellular location">
    <subcellularLocation>
        <location evidence="1">Membrane</location>
        <topology evidence="1">Multi-pass membrane protein</topology>
    </subcellularLocation>
</comment>
<feature type="coiled-coil region" evidence="5">
    <location>
        <begin position="1762"/>
        <end position="1800"/>
    </location>
</feature>
<feature type="compositionally biased region" description="Polar residues" evidence="6">
    <location>
        <begin position="836"/>
        <end position="845"/>
    </location>
</feature>
<dbReference type="Proteomes" id="UP000594454">
    <property type="component" value="Chromosome 4"/>
</dbReference>
<feature type="region of interest" description="Disordered" evidence="6">
    <location>
        <begin position="1281"/>
        <end position="1337"/>
    </location>
</feature>
<feature type="compositionally biased region" description="Low complexity" evidence="6">
    <location>
        <begin position="619"/>
        <end position="628"/>
    </location>
</feature>
<evidence type="ECO:0000256" key="2">
    <source>
        <dbReference type="ARBA" id="ARBA00022692"/>
    </source>
</evidence>
<evidence type="ECO:0000256" key="5">
    <source>
        <dbReference type="SAM" id="Coils"/>
    </source>
</evidence>
<feature type="region of interest" description="Disordered" evidence="6">
    <location>
        <begin position="242"/>
        <end position="282"/>
    </location>
</feature>
<feature type="compositionally biased region" description="Basic and acidic residues" evidence="6">
    <location>
        <begin position="950"/>
        <end position="959"/>
    </location>
</feature>
<feature type="region of interest" description="Disordered" evidence="6">
    <location>
        <begin position="130"/>
        <end position="153"/>
    </location>
</feature>
<accession>A0A7R8UYF2</accession>
<feature type="compositionally biased region" description="Basic and acidic residues" evidence="6">
    <location>
        <begin position="1077"/>
        <end position="1098"/>
    </location>
</feature>
<dbReference type="EMBL" id="LR899012">
    <property type="protein sequence ID" value="CAD7089317.1"/>
    <property type="molecule type" value="Genomic_DNA"/>
</dbReference>
<evidence type="ECO:0000256" key="1">
    <source>
        <dbReference type="ARBA" id="ARBA00004141"/>
    </source>
</evidence>
<feature type="compositionally biased region" description="Polar residues" evidence="6">
    <location>
        <begin position="870"/>
        <end position="907"/>
    </location>
</feature>
<feature type="compositionally biased region" description="Basic and acidic residues" evidence="6">
    <location>
        <begin position="1017"/>
        <end position="1069"/>
    </location>
</feature>
<sequence>MSPSSLTAANLYDNQCTSLFGDPVPPSPEICFEELDKDLYRTLRGRSDSMQSNSIVDDFPKANSFATPGDKGSGLSNSQRISSSRLSRRESDDQPTIRIFTPTINRLASISPTEDLKYSVGTTVPVGRYLPQNSASNRPQLVVSPPSQDYDPADLWNDNVANKNRRRSSELSEVLSANLGTIRSQQKPENDTKRIFSKEPMRFRRQGSNESFSSGEWFKPSNDYQEWAKIPRLRPSSKNVMSINQESGNHRESPLASLIQGSTTSTSSDEKASPETVKMNTIPNDTPLVIISRDVDEYGEMEESPPKELPPPEAATIPKELPLPIMTNAVTTGSNFRANPPRPQKKPSFTIIAERSPQSSRPTSPSPLNSGRVSPFLGYGFKESPRPTSRRKSSQSSKIQLPNITDPNNNLNTSDDSVRPLVQFNMSSLSGPSAQDPSTKGSLLQRPKVPTRTKKKQKLKQTEKPKGLPKVHSFESLPKITKTSAPKLPSRRLSKTSIELSSGVKNSLPLPSHNPTSKQKGVLRVFSADSSPSENPDTEAANGRKASLKRRNSLSPVRKDQRRDSVSSERRSSSLTMPRSSITSDRRSSNLSTVTTSDFSFRRNSISPPRNTIDPSMLSARSVKSSPRSPRRVAKPTSLSPIIGTPNKDTQLSTEEQLPTGSNSRRSSQSRIPLVEGSNTPSRSNSRVASRNNSRVPSAVNSRAASPSKDFLPISRPNSRVTSRPTSRSSSRGDTRIPSRIPSRSNSRSSVYERVDPITKKAASLSPPKSRRVSPIPKKSRSESPKKSPRRSASPRKSPSPPRTRSVSRTERRSASMSRSPMLMKSPTPAQEEKIQQPTPQTSRIPSRKDPGVSAKKVSNNLKKPEITVKRSSSVGRTSTVKKGKETSSVGKPSGSEASSLKPSSSFRGGVSSVKRETSNLRRETSNVRKEKEKEKEKVKTNLRKGPSNLKKESSDQKKASSTVKPVKKDGTTSKGMASNLPKAALKNIKRETSNVKRETSTVKREASNLKRTSSNAKRETSNLKREGSNLKREPSNLKREPSNLKRDSSMKREPSNLKREPSNLKREPSNLNRESSNLKREPSNLKREPSNLKREGSRISLKKSSSNPKMDTGTKAAVVKKRSDSNLNKKLEKKGSFRIEKAAATMADESDASTIPVDSLKEDGSADEAKPDKLIPLTKANVISMTTAAITAQPVQITTSITNQIPLTKSNSSNQLLSSSDSSGPKQDMKDMDPVTILEKSQKTLETIQKTVAEATEEIQKTINENLTDLKTLEGDIGRISDDSAAPFEKSDSLTTILENPASKTPTAEVTTTSKTPDGGEAVDNSKSPAPPSHPIEANVSVLTTKKSSENLLHPNTNHNNNNMNNSSSTSSTTNGTHEDTEDMAERSYELHNEEDVQKNSRSDNNNDEGHVIATNIGADSMAKSQAGGNEQRSEGDKKDGTDGSKRDDSQEYLDDEKPKGCCGRFCSKLCMPCRRCQCCSCCRKQKTGSAKSDERIIVEEVNEKRGCFGRCCRKKKNAGTAEPQMGQKRMAPIQEERESETSKTAKKQNKCCLCLGKVFCCRKTNKVETITGDAEEVRRCCFCIPCGKKKKPTNAWPERRESIISDPPPQPGCCTRLCTKIFCCCRKPKPVSESRRTSMNSKKQSIAPTIPLEDSRPKLHNDLVEYNSKMKGAIPVMPLWLAWFCMICNCIIPGFGTILSGFFCLCVGIPRFSQYDSAKARIGSLIINCIVGIAQAFCVLFCFVGWGWSIWWGLIMLKTARKLRKIRRVEELEMQEEQRQQAAEKARIERDIEAQKKEEKK</sequence>
<feature type="compositionally biased region" description="Polar residues" evidence="6">
    <location>
        <begin position="1294"/>
        <end position="1317"/>
    </location>
</feature>
<feature type="compositionally biased region" description="Polar residues" evidence="6">
    <location>
        <begin position="399"/>
        <end position="415"/>
    </location>
</feature>
<proteinExistence type="predicted"/>
<name>A0A7R8UYF2_HERIL</name>
<dbReference type="PANTHER" id="PTHR21676:SF6">
    <property type="entry name" value="PROTEIN STUM"/>
    <property type="match status" value="1"/>
</dbReference>
<feature type="compositionally biased region" description="Low complexity" evidence="6">
    <location>
        <begin position="1357"/>
        <end position="1377"/>
    </location>
</feature>
<evidence type="ECO:0000313" key="9">
    <source>
        <dbReference type="Proteomes" id="UP000594454"/>
    </source>
</evidence>